<gene>
    <name evidence="2" type="ORF">GCM10009864_69320</name>
</gene>
<proteinExistence type="predicted"/>
<dbReference type="Proteomes" id="UP001500994">
    <property type="component" value="Unassembled WGS sequence"/>
</dbReference>
<comment type="caution">
    <text evidence="2">The sequence shown here is derived from an EMBL/GenBank/DDBJ whole genome shotgun (WGS) entry which is preliminary data.</text>
</comment>
<keyword evidence="3" id="KW-1185">Reference proteome</keyword>
<dbReference type="Pfam" id="PF04149">
    <property type="entry name" value="DUF397"/>
    <property type="match status" value="1"/>
</dbReference>
<accession>A0ABN3SVS8</accession>
<evidence type="ECO:0000259" key="1">
    <source>
        <dbReference type="Pfam" id="PF04149"/>
    </source>
</evidence>
<sequence length="72" mass="7259">MSAGIDLAAAAWVKSSYSGSDGGQCVEVCLTFAPDGVVPVRDSKTPEGPVLSFPVASFSSFIAAVKGNALSH</sequence>
<dbReference type="EMBL" id="BAAARK010000037">
    <property type="protein sequence ID" value="GAA2685932.1"/>
    <property type="molecule type" value="Genomic_DNA"/>
</dbReference>
<reference evidence="2 3" key="1">
    <citation type="journal article" date="2019" name="Int. J. Syst. Evol. Microbiol.">
        <title>The Global Catalogue of Microorganisms (GCM) 10K type strain sequencing project: providing services to taxonomists for standard genome sequencing and annotation.</title>
        <authorList>
            <consortium name="The Broad Institute Genomics Platform"/>
            <consortium name="The Broad Institute Genome Sequencing Center for Infectious Disease"/>
            <person name="Wu L."/>
            <person name="Ma J."/>
        </authorList>
    </citation>
    <scope>NUCLEOTIDE SEQUENCE [LARGE SCALE GENOMIC DNA]</scope>
    <source>
        <strain evidence="2 3">JCM 16374</strain>
    </source>
</reference>
<dbReference type="InterPro" id="IPR007278">
    <property type="entry name" value="DUF397"/>
</dbReference>
<name>A0ABN3SVS8_9ACTN</name>
<feature type="domain" description="DUF397" evidence="1">
    <location>
        <begin position="10"/>
        <end position="66"/>
    </location>
</feature>
<protein>
    <submittedName>
        <fullName evidence="2">DUF397 domain-containing protein</fullName>
    </submittedName>
</protein>
<evidence type="ECO:0000313" key="3">
    <source>
        <dbReference type="Proteomes" id="UP001500994"/>
    </source>
</evidence>
<evidence type="ECO:0000313" key="2">
    <source>
        <dbReference type="EMBL" id="GAA2685932.1"/>
    </source>
</evidence>
<dbReference type="RefSeq" id="WP_344583252.1">
    <property type="nucleotide sequence ID" value="NZ_BAAARK010000037.1"/>
</dbReference>
<organism evidence="2 3">
    <name type="scientific">Streptomyces lunalinharesii</name>
    <dbReference type="NCBI Taxonomy" id="333384"/>
    <lineage>
        <taxon>Bacteria</taxon>
        <taxon>Bacillati</taxon>
        <taxon>Actinomycetota</taxon>
        <taxon>Actinomycetes</taxon>
        <taxon>Kitasatosporales</taxon>
        <taxon>Streptomycetaceae</taxon>
        <taxon>Streptomyces</taxon>
    </lineage>
</organism>